<feature type="domain" description="DUF7840" evidence="3">
    <location>
        <begin position="338"/>
        <end position="584"/>
    </location>
</feature>
<reference evidence="5" key="1">
    <citation type="submission" date="2021-12" db="EMBL/GenBank/DDBJ databases">
        <title>taxonomy of Moraxella sp. ZY201224.</title>
        <authorList>
            <person name="Li F."/>
        </authorList>
    </citation>
    <scope>NUCLEOTIDE SEQUENCE</scope>
    <source>
        <strain evidence="5">ZY201224</strain>
    </source>
</reference>
<evidence type="ECO:0000256" key="1">
    <source>
        <dbReference type="SAM" id="SignalP"/>
    </source>
</evidence>
<feature type="domain" description="DUF7843" evidence="4">
    <location>
        <begin position="45"/>
        <end position="115"/>
    </location>
</feature>
<evidence type="ECO:0000259" key="4">
    <source>
        <dbReference type="Pfam" id="PF25225"/>
    </source>
</evidence>
<dbReference type="Pfam" id="PF13387">
    <property type="entry name" value="Lnb_N"/>
    <property type="match status" value="1"/>
</dbReference>
<feature type="chain" id="PRO_5046643750" evidence="1">
    <location>
        <begin position="24"/>
        <end position="585"/>
    </location>
</feature>
<dbReference type="InterPro" id="IPR057162">
    <property type="entry name" value="DUF7840"/>
</dbReference>
<evidence type="ECO:0000259" key="3">
    <source>
        <dbReference type="Pfam" id="PF25222"/>
    </source>
</evidence>
<keyword evidence="1" id="KW-0732">Signal</keyword>
<evidence type="ECO:0000313" key="5">
    <source>
        <dbReference type="EMBL" id="UXZ05240.1"/>
    </source>
</evidence>
<dbReference type="RefSeq" id="WP_263076738.1">
    <property type="nucleotide sequence ID" value="NZ_CP089977.1"/>
</dbReference>
<keyword evidence="6" id="KW-1185">Reference proteome</keyword>
<dbReference type="Proteomes" id="UP001063782">
    <property type="component" value="Chromosome"/>
</dbReference>
<name>A0ABY6F5T4_9GAMM</name>
<dbReference type="Pfam" id="PF25222">
    <property type="entry name" value="DUF7840"/>
    <property type="match status" value="1"/>
</dbReference>
<feature type="signal peptide" evidence="1">
    <location>
        <begin position="1"/>
        <end position="23"/>
    </location>
</feature>
<sequence length="585" mass="65876">MTKKFLSSVLMTLMLLTPKDVLANTMNEQVDVLPFGLSVETVEAFANQTAWRRLLFFTDKAQQNTPSKLINPKFFLSKSGHYNPQDELMAMLTAIEKHDTDAMCRFVARTALLQEWLAQHGQKIDFDEQQCADFSAWEKQMNADSLSLVFAEEHANNLASAFAHVLIRADTQSRDENLATAINYTVLGNPDDKAAVAAVKSIFGRYAGVMEILPFTKKRDDYLVVDNRDLWQYRLNLNPQEVRQIIRHIWEVKDMQRPYFFTHDNCATEIVRLIDVVRPTEQLAKKVGKIVIPSQIAKVLSEQGLVQSEQFLPSNATVRQAKLNHAHKQPAYITPSRNNPATATSVHRVGLGVGQLDKQTIAELSINAAYQDVLDNPKGVRQFHDVQLLSIKAHADDEKLMLNEATLFASRSLNPVNTAKNNAQNGQAAYASGMSLGVLRETDASSPDNPRHLVLAAGMQRGKSWAIGHAERGTGQIADTICYVLGGGRVQLGRLNQGYRVGVDGSIGCIHHANDKLRGQIELSVPWYYHHDTTQYQRTYYIQPSIYAGLQYDLSNRHAIRWSTKLEKVNRDYQHQSVISLQRYF</sequence>
<proteinExistence type="predicted"/>
<evidence type="ECO:0000313" key="6">
    <source>
        <dbReference type="Proteomes" id="UP001063782"/>
    </source>
</evidence>
<dbReference type="Pfam" id="PF25225">
    <property type="entry name" value="DUF7843"/>
    <property type="match status" value="1"/>
</dbReference>
<organism evidence="5 6">
    <name type="scientific">Moraxella nasicaprae</name>
    <dbReference type="NCBI Taxonomy" id="2904122"/>
    <lineage>
        <taxon>Bacteria</taxon>
        <taxon>Pseudomonadati</taxon>
        <taxon>Pseudomonadota</taxon>
        <taxon>Gammaproteobacteria</taxon>
        <taxon>Moraxellales</taxon>
        <taxon>Moraxellaceae</taxon>
        <taxon>Moraxella</taxon>
    </lineage>
</organism>
<accession>A0ABY6F5T4</accession>
<feature type="domain" description="Lnb N-terminal periplasmic" evidence="2">
    <location>
        <begin position="134"/>
        <end position="299"/>
    </location>
</feature>
<dbReference type="EMBL" id="CP089977">
    <property type="protein sequence ID" value="UXZ05240.1"/>
    <property type="molecule type" value="Genomic_DNA"/>
</dbReference>
<dbReference type="InterPro" id="IPR057165">
    <property type="entry name" value="DUF7843"/>
</dbReference>
<protein>
    <submittedName>
        <fullName evidence="5">DUF4105 domain-containing protein</fullName>
    </submittedName>
</protein>
<dbReference type="InterPro" id="IPR025178">
    <property type="entry name" value="Lnb_N"/>
</dbReference>
<gene>
    <name evidence="5" type="ORF">LU297_01950</name>
</gene>
<evidence type="ECO:0000259" key="2">
    <source>
        <dbReference type="Pfam" id="PF13387"/>
    </source>
</evidence>